<dbReference type="Pfam" id="PF01554">
    <property type="entry name" value="MatE"/>
    <property type="match status" value="2"/>
</dbReference>
<feature type="transmembrane region" description="Helical" evidence="2">
    <location>
        <begin position="261"/>
        <end position="278"/>
    </location>
</feature>
<dbReference type="InterPro" id="IPR050222">
    <property type="entry name" value="MATE_MdtK"/>
</dbReference>
<keyword evidence="2" id="KW-0472">Membrane</keyword>
<gene>
    <name evidence="3" type="ORF">V5F89_11060</name>
</gene>
<keyword evidence="2" id="KW-0812">Transmembrane</keyword>
<dbReference type="InterPro" id="IPR002528">
    <property type="entry name" value="MATE_fam"/>
</dbReference>
<keyword evidence="1" id="KW-0813">Transport</keyword>
<dbReference type="PANTHER" id="PTHR43298:SF2">
    <property type="entry name" value="FMN_FAD EXPORTER YEEO-RELATED"/>
    <property type="match status" value="1"/>
</dbReference>
<feature type="transmembrane region" description="Helical" evidence="2">
    <location>
        <begin position="402"/>
        <end position="422"/>
    </location>
</feature>
<proteinExistence type="predicted"/>
<accession>A0ABZ2D3S8</accession>
<feature type="transmembrane region" description="Helical" evidence="2">
    <location>
        <begin position="373"/>
        <end position="395"/>
    </location>
</feature>
<feature type="transmembrane region" description="Helical" evidence="2">
    <location>
        <begin position="152"/>
        <end position="171"/>
    </location>
</feature>
<feature type="transmembrane region" description="Helical" evidence="2">
    <location>
        <begin position="428"/>
        <end position="452"/>
    </location>
</feature>
<evidence type="ECO:0000256" key="2">
    <source>
        <dbReference type="SAM" id="Phobius"/>
    </source>
</evidence>
<feature type="transmembrane region" description="Helical" evidence="2">
    <location>
        <begin position="178"/>
        <end position="200"/>
    </location>
</feature>
<reference evidence="3 4" key="1">
    <citation type="submission" date="2024-02" db="EMBL/GenBank/DDBJ databases">
        <title>The whole genome sequence of five bacterial samples isolated from Abu Dhabi Sabkha-shore region.</title>
        <authorList>
            <person name="Sudalaimuthuasari N."/>
            <person name="Sarfraz B."/>
            <person name="Tuyisabe J.D."/>
            <person name="Mugisha Ntwali L.D.M."/>
            <person name="Ali A.I.A.A."/>
            <person name="Almansoori S.Z.A."/>
            <person name="Alajami H.S.A."/>
            <person name="Almeqbaali A.A.S."/>
            <person name="Kundu B."/>
            <person name="Saeed E.E."/>
            <person name="Sukumarinath V."/>
            <person name="Mishra A.K."/>
            <person name="Hazzouri K.M."/>
            <person name="Almaskari R."/>
            <person name="Sharma A.K."/>
            <person name="Amiri K.M.A."/>
        </authorList>
    </citation>
    <scope>NUCLEOTIDE SEQUENCE [LARGE SCALE GENOMIC DNA]</scope>
    <source>
        <strain evidence="4">kcgeb_sd</strain>
    </source>
</reference>
<feature type="transmembrane region" description="Helical" evidence="2">
    <location>
        <begin position="325"/>
        <end position="353"/>
    </location>
</feature>
<protein>
    <submittedName>
        <fullName evidence="3">MATE family efflux transporter</fullName>
    </submittedName>
</protein>
<organism evidence="3 4">
    <name type="scientific">Pelagerythrobacter marensis</name>
    <dbReference type="NCBI Taxonomy" id="543877"/>
    <lineage>
        <taxon>Bacteria</taxon>
        <taxon>Pseudomonadati</taxon>
        <taxon>Pseudomonadota</taxon>
        <taxon>Alphaproteobacteria</taxon>
        <taxon>Sphingomonadales</taxon>
        <taxon>Erythrobacteraceae</taxon>
        <taxon>Pelagerythrobacter</taxon>
    </lineage>
</organism>
<sequence length="460" mass="48432">MRRKGATAISAETPSPAGRARHALDTRAIWAIALPAMVTNVATALIGLGDMWIVGRLDDAATQGAVDVGARLFAMLFTVMNFLKTGTTGLVAQAGTRSGTAEQAAILLRGATIGLAIAAALLLAKPLLMPALLDALGARGDVLAAARIYADIRYWSAPGVMLNLALVGYLVGQRRMAAVLVIEVVYNLLNVALGLWFVLGLDTGIAGVGWSSFIAEYAKLAILAAFVARGSHGATLLAAAREKTVLRWASLRPFLSLNRDLFLRTVVLMIALAALTRLSAERGAVVLAANGILYQMFVFTALLLDGFENAAQVLNGERRGAEDRAGFAAYIRAIMVRGMGAAALVALAFALLADPVLASFAATPAVARAAQEQAIWLVLIPFAGVAGFVFDGVFVGASWTRALLLSMLGASAVYALTLWFAWPQGNWGLWLAFTLFLVARAAFQAAMLPFLLRRGFASGT</sequence>
<keyword evidence="2" id="KW-1133">Transmembrane helix</keyword>
<feature type="transmembrane region" description="Helical" evidence="2">
    <location>
        <begin position="28"/>
        <end position="48"/>
    </location>
</feature>
<feature type="transmembrane region" description="Helical" evidence="2">
    <location>
        <begin position="104"/>
        <end position="124"/>
    </location>
</feature>
<evidence type="ECO:0000313" key="3">
    <source>
        <dbReference type="EMBL" id="WWA46804.1"/>
    </source>
</evidence>
<evidence type="ECO:0000313" key="4">
    <source>
        <dbReference type="Proteomes" id="UP001335183"/>
    </source>
</evidence>
<feature type="transmembrane region" description="Helical" evidence="2">
    <location>
        <begin position="220"/>
        <end position="240"/>
    </location>
</feature>
<keyword evidence="4" id="KW-1185">Reference proteome</keyword>
<name>A0ABZ2D3S8_9SPHN</name>
<dbReference type="Proteomes" id="UP001335183">
    <property type="component" value="Chromosome"/>
</dbReference>
<feature type="transmembrane region" description="Helical" evidence="2">
    <location>
        <begin position="284"/>
        <end position="304"/>
    </location>
</feature>
<evidence type="ECO:0000256" key="1">
    <source>
        <dbReference type="ARBA" id="ARBA00022448"/>
    </source>
</evidence>
<feature type="transmembrane region" description="Helical" evidence="2">
    <location>
        <begin position="68"/>
        <end position="92"/>
    </location>
</feature>
<dbReference type="PANTHER" id="PTHR43298">
    <property type="entry name" value="MULTIDRUG RESISTANCE PROTEIN NORM-RELATED"/>
    <property type="match status" value="1"/>
</dbReference>
<dbReference type="EMBL" id="CP144918">
    <property type="protein sequence ID" value="WWA46804.1"/>
    <property type="molecule type" value="Genomic_DNA"/>
</dbReference>
<dbReference type="NCBIfam" id="TIGR00797">
    <property type="entry name" value="matE"/>
    <property type="match status" value="1"/>
</dbReference>
<dbReference type="RefSeq" id="WP_338445700.1">
    <property type="nucleotide sequence ID" value="NZ_CP144918.1"/>
</dbReference>